<dbReference type="eggNOG" id="COG0071">
    <property type="taxonomic scope" value="Bacteria"/>
</dbReference>
<feature type="domain" description="SHSP" evidence="3">
    <location>
        <begin position="41"/>
        <end position="153"/>
    </location>
</feature>
<name>D0LQ99_HALO1</name>
<dbReference type="InterPro" id="IPR002068">
    <property type="entry name" value="A-crystallin/Hsp20_dom"/>
</dbReference>
<dbReference type="Pfam" id="PF00011">
    <property type="entry name" value="HSP20"/>
    <property type="match status" value="1"/>
</dbReference>
<evidence type="ECO:0000313" key="4">
    <source>
        <dbReference type="EMBL" id="ACY18908.1"/>
    </source>
</evidence>
<dbReference type="InterPro" id="IPR008978">
    <property type="entry name" value="HSP20-like_chaperone"/>
</dbReference>
<dbReference type="HOGENOM" id="CLU_046737_12_2_7"/>
<keyword evidence="4" id="KW-0346">Stress response</keyword>
<dbReference type="KEGG" id="hoh:Hoch_6439"/>
<evidence type="ECO:0000259" key="3">
    <source>
        <dbReference type="PROSITE" id="PS01031"/>
    </source>
</evidence>
<proteinExistence type="inferred from homology"/>
<organism evidence="4 5">
    <name type="scientific">Haliangium ochraceum (strain DSM 14365 / JCM 11303 / SMP-2)</name>
    <dbReference type="NCBI Taxonomy" id="502025"/>
    <lineage>
        <taxon>Bacteria</taxon>
        <taxon>Pseudomonadati</taxon>
        <taxon>Myxococcota</taxon>
        <taxon>Polyangia</taxon>
        <taxon>Haliangiales</taxon>
        <taxon>Kofleriaceae</taxon>
        <taxon>Haliangium</taxon>
    </lineage>
</organism>
<evidence type="ECO:0000313" key="5">
    <source>
        <dbReference type="Proteomes" id="UP000001880"/>
    </source>
</evidence>
<dbReference type="RefSeq" id="WP_012831500.1">
    <property type="nucleotide sequence ID" value="NC_013440.1"/>
</dbReference>
<accession>D0LQ99</accession>
<dbReference type="STRING" id="502025.Hoch_6439"/>
<comment type="similarity">
    <text evidence="1 2">Belongs to the small heat shock protein (HSP20) family.</text>
</comment>
<keyword evidence="5" id="KW-1185">Reference proteome</keyword>
<dbReference type="SUPFAM" id="SSF49764">
    <property type="entry name" value="HSP20-like chaperones"/>
    <property type="match status" value="1"/>
</dbReference>
<dbReference type="Gene3D" id="2.60.40.790">
    <property type="match status" value="1"/>
</dbReference>
<dbReference type="PANTHER" id="PTHR11527">
    <property type="entry name" value="HEAT-SHOCK PROTEIN 20 FAMILY MEMBER"/>
    <property type="match status" value="1"/>
</dbReference>
<gene>
    <name evidence="4" type="ordered locus">Hoch_6439</name>
</gene>
<dbReference type="InterPro" id="IPR031107">
    <property type="entry name" value="Small_HSP"/>
</dbReference>
<dbReference type="Proteomes" id="UP000001880">
    <property type="component" value="Chromosome"/>
</dbReference>
<evidence type="ECO:0000256" key="1">
    <source>
        <dbReference type="PROSITE-ProRule" id="PRU00285"/>
    </source>
</evidence>
<dbReference type="CDD" id="cd06464">
    <property type="entry name" value="ACD_sHsps-like"/>
    <property type="match status" value="1"/>
</dbReference>
<reference evidence="4 5" key="1">
    <citation type="journal article" date="2010" name="Stand. Genomic Sci.">
        <title>Complete genome sequence of Haliangium ochraceum type strain (SMP-2).</title>
        <authorList>
            <consortium name="US DOE Joint Genome Institute (JGI-PGF)"/>
            <person name="Ivanova N."/>
            <person name="Daum C."/>
            <person name="Lang E."/>
            <person name="Abt B."/>
            <person name="Kopitz M."/>
            <person name="Saunders E."/>
            <person name="Lapidus A."/>
            <person name="Lucas S."/>
            <person name="Glavina Del Rio T."/>
            <person name="Nolan M."/>
            <person name="Tice H."/>
            <person name="Copeland A."/>
            <person name="Cheng J.F."/>
            <person name="Chen F."/>
            <person name="Bruce D."/>
            <person name="Goodwin L."/>
            <person name="Pitluck S."/>
            <person name="Mavromatis K."/>
            <person name="Pati A."/>
            <person name="Mikhailova N."/>
            <person name="Chen A."/>
            <person name="Palaniappan K."/>
            <person name="Land M."/>
            <person name="Hauser L."/>
            <person name="Chang Y.J."/>
            <person name="Jeffries C.D."/>
            <person name="Detter J.C."/>
            <person name="Brettin T."/>
            <person name="Rohde M."/>
            <person name="Goker M."/>
            <person name="Bristow J."/>
            <person name="Markowitz V."/>
            <person name="Eisen J.A."/>
            <person name="Hugenholtz P."/>
            <person name="Kyrpides N.C."/>
            <person name="Klenk H.P."/>
        </authorList>
    </citation>
    <scope>NUCLEOTIDE SEQUENCE [LARGE SCALE GENOMIC DNA]</scope>
    <source>
        <strain evidence="5">DSM 14365 / CIP 107738 / JCM 11303 / AJ 13395 / SMP-2</strain>
    </source>
</reference>
<dbReference type="AlphaFoldDB" id="D0LQ99"/>
<sequence>MASNISTTNHRGNDYRYRAADPFALARSIFGFEPFFDDRRASKNAFAPSFEVKEQEDAFVILADLPGVKEEDLDVSLNGNVLTISGHRQAQERKEGDTFYLYERSYGTFSRSFTLPDEANGEAIEAKLSDGVLALSIGKKAESKPRKISLKRS</sequence>
<dbReference type="OrthoDB" id="9811615at2"/>
<protein>
    <submittedName>
        <fullName evidence="4">Heat shock protein Hsp20</fullName>
    </submittedName>
</protein>
<dbReference type="PROSITE" id="PS01031">
    <property type="entry name" value="SHSP"/>
    <property type="match status" value="1"/>
</dbReference>
<evidence type="ECO:0000256" key="2">
    <source>
        <dbReference type="RuleBase" id="RU003616"/>
    </source>
</evidence>
<dbReference type="EMBL" id="CP001804">
    <property type="protein sequence ID" value="ACY18908.1"/>
    <property type="molecule type" value="Genomic_DNA"/>
</dbReference>